<dbReference type="EMBL" id="JAGMWT010000006">
    <property type="protein sequence ID" value="KAH7127213.1"/>
    <property type="molecule type" value="Genomic_DNA"/>
</dbReference>
<evidence type="ECO:0000259" key="3">
    <source>
        <dbReference type="Pfam" id="PF01048"/>
    </source>
</evidence>
<dbReference type="GO" id="GO:0003824">
    <property type="term" value="F:catalytic activity"/>
    <property type="evidence" value="ECO:0007669"/>
    <property type="project" value="InterPro"/>
</dbReference>
<evidence type="ECO:0000313" key="4">
    <source>
        <dbReference type="EMBL" id="KAH7127213.1"/>
    </source>
</evidence>
<gene>
    <name evidence="4" type="ORF">B0J11DRAFT_461019</name>
</gene>
<feature type="repeat" description="TPR" evidence="1">
    <location>
        <begin position="929"/>
        <end position="962"/>
    </location>
</feature>
<dbReference type="Pfam" id="PF13374">
    <property type="entry name" value="TPR_10"/>
    <property type="match status" value="1"/>
</dbReference>
<dbReference type="InterPro" id="IPR000845">
    <property type="entry name" value="Nucleoside_phosphorylase_d"/>
</dbReference>
<dbReference type="Gene3D" id="3.40.50.1580">
    <property type="entry name" value="Nucleoside phosphorylase domain"/>
    <property type="match status" value="1"/>
</dbReference>
<keyword evidence="1" id="KW-0802">TPR repeat</keyword>
<dbReference type="SUPFAM" id="SSF53167">
    <property type="entry name" value="Purine and uridine phosphorylases"/>
    <property type="match status" value="1"/>
</dbReference>
<dbReference type="InterPro" id="IPR027417">
    <property type="entry name" value="P-loop_NTPase"/>
</dbReference>
<name>A0A9P9DXI7_9PLEO</name>
<organism evidence="4 5">
    <name type="scientific">Dendryphion nanum</name>
    <dbReference type="NCBI Taxonomy" id="256645"/>
    <lineage>
        <taxon>Eukaryota</taxon>
        <taxon>Fungi</taxon>
        <taxon>Dikarya</taxon>
        <taxon>Ascomycota</taxon>
        <taxon>Pezizomycotina</taxon>
        <taxon>Dothideomycetes</taxon>
        <taxon>Pleosporomycetidae</taxon>
        <taxon>Pleosporales</taxon>
        <taxon>Torulaceae</taxon>
        <taxon>Dendryphion</taxon>
    </lineage>
</organism>
<dbReference type="InterPro" id="IPR053137">
    <property type="entry name" value="NLR-like"/>
</dbReference>
<dbReference type="InterPro" id="IPR019734">
    <property type="entry name" value="TPR_rpt"/>
</dbReference>
<protein>
    <submittedName>
        <fullName evidence="4">Kinesin</fullName>
    </submittedName>
</protein>
<feature type="repeat" description="TPR" evidence="1">
    <location>
        <begin position="887"/>
        <end position="920"/>
    </location>
</feature>
<evidence type="ECO:0000256" key="1">
    <source>
        <dbReference type="PROSITE-ProRule" id="PRU00339"/>
    </source>
</evidence>
<dbReference type="GO" id="GO:0009116">
    <property type="term" value="P:nucleoside metabolic process"/>
    <property type="evidence" value="ECO:0007669"/>
    <property type="project" value="InterPro"/>
</dbReference>
<dbReference type="Pfam" id="PF13432">
    <property type="entry name" value="TPR_16"/>
    <property type="match status" value="1"/>
</dbReference>
<dbReference type="InterPro" id="IPR011990">
    <property type="entry name" value="TPR-like_helical_dom_sf"/>
</dbReference>
<feature type="domain" description="NB-ARC" evidence="2">
    <location>
        <begin position="356"/>
        <end position="495"/>
    </location>
</feature>
<dbReference type="SMART" id="SM00028">
    <property type="entry name" value="TPR"/>
    <property type="match status" value="7"/>
</dbReference>
<keyword evidence="5" id="KW-1185">Reference proteome</keyword>
<accession>A0A9P9DXI7</accession>
<dbReference type="Pfam" id="PF00931">
    <property type="entry name" value="NB-ARC"/>
    <property type="match status" value="1"/>
</dbReference>
<dbReference type="PANTHER" id="PTHR46082:SF6">
    <property type="entry name" value="AAA+ ATPASE DOMAIN-CONTAINING PROTEIN-RELATED"/>
    <property type="match status" value="1"/>
</dbReference>
<feature type="repeat" description="TPR" evidence="1">
    <location>
        <begin position="971"/>
        <end position="1004"/>
    </location>
</feature>
<proteinExistence type="predicted"/>
<dbReference type="PROSITE" id="PS50293">
    <property type="entry name" value="TPR_REGION"/>
    <property type="match status" value="1"/>
</dbReference>
<dbReference type="InterPro" id="IPR035994">
    <property type="entry name" value="Nucleoside_phosphorylase_sf"/>
</dbReference>
<dbReference type="OrthoDB" id="1658288at2759"/>
<dbReference type="SUPFAM" id="SSF52540">
    <property type="entry name" value="P-loop containing nucleoside triphosphate hydrolases"/>
    <property type="match status" value="1"/>
</dbReference>
<comment type="caution">
    <text evidence="4">The sequence shown here is derived from an EMBL/GenBank/DDBJ whole genome shotgun (WGS) entry which is preliminary data.</text>
</comment>
<reference evidence="4" key="1">
    <citation type="journal article" date="2021" name="Nat. Commun.">
        <title>Genetic determinants of endophytism in the Arabidopsis root mycobiome.</title>
        <authorList>
            <person name="Mesny F."/>
            <person name="Miyauchi S."/>
            <person name="Thiergart T."/>
            <person name="Pickel B."/>
            <person name="Atanasova L."/>
            <person name="Karlsson M."/>
            <person name="Huettel B."/>
            <person name="Barry K.W."/>
            <person name="Haridas S."/>
            <person name="Chen C."/>
            <person name="Bauer D."/>
            <person name="Andreopoulos W."/>
            <person name="Pangilinan J."/>
            <person name="LaButti K."/>
            <person name="Riley R."/>
            <person name="Lipzen A."/>
            <person name="Clum A."/>
            <person name="Drula E."/>
            <person name="Henrissat B."/>
            <person name="Kohler A."/>
            <person name="Grigoriev I.V."/>
            <person name="Martin F.M."/>
            <person name="Hacquard S."/>
        </authorList>
    </citation>
    <scope>NUCLEOTIDE SEQUENCE</scope>
    <source>
        <strain evidence="4">MPI-CAGE-CH-0243</strain>
    </source>
</reference>
<dbReference type="Pfam" id="PF13424">
    <property type="entry name" value="TPR_12"/>
    <property type="match status" value="2"/>
</dbReference>
<dbReference type="Proteomes" id="UP000700596">
    <property type="component" value="Unassembled WGS sequence"/>
</dbReference>
<dbReference type="PROSITE" id="PS50005">
    <property type="entry name" value="TPR"/>
    <property type="match status" value="3"/>
</dbReference>
<dbReference type="Gene3D" id="3.40.50.300">
    <property type="entry name" value="P-loop containing nucleotide triphosphate hydrolases"/>
    <property type="match status" value="1"/>
</dbReference>
<dbReference type="Gene3D" id="1.25.40.10">
    <property type="entry name" value="Tetratricopeptide repeat domain"/>
    <property type="match status" value="2"/>
</dbReference>
<sequence>MALLRLEATEYTIGWVCALPIELAAAQAMLDERHTEPLNVIDPDGFTFGRIGSHNVVLTSLPAGHMGIGPAAVAATRMRSQFRSIDIGLMVGIGGGVPSDTADIRLGDVVISQPYKQHGGVVQYDFGKTGRDGRVKRIGSLNRPPKELLNAVSQLRSNHYLDRIDFTTYLEAFSALPKFSLEAAGPDVLFQSTYDHGGEGSCEQCDRSRLVKRCPRAADEQVIIHYGTIASGNQVMKDGVTRDRLSTELDGVLCFEMEAAGLMNDFPCLVVRGICDYADSHKSKTWQPFAAATAAACAKEILSLVPAVQKSKEEAPEDNRKYHIPFSLKKVPVAKFADRLRDTGALERVLLPKHHRNERRIMILHGLGGMGKTQLAADFARRHKNTFSAILWLDGSSESSIRQSLAAWADQILEGRLPEDLGTQGDRQVGDVDEGIKRVIAWMNIKGNSNWLLIVDNVDRDYRMREEDPEAYNLESYLPEADHGSVLVTTRLPHLGQLGSPLELRKVDIDHARAIFETWYNKSIRGECDELLTALDGLPLALAQAAAYMNETATSPKTYIRLYKEKWSDLMNSQESRLMPLRNYANGTVATTWMISFSAIQSRNWAAANLLLLWAHLDNNSMWFELLATAPQAQPSLAEKMSTWIGAIGSEEVEFHSAIGLLRNYSFVEKLEGQSAYTVHPVVHQWALHIQDNHQRKALAWLAVVAVGLSIPYRDDIYWWETQVRMFPHAALCAKTAIEFAKGRYAQHKWDWQHEEMAWLLRTLILFGNIFMNQGNSAKAEEIYRYAIQEQETFFGPDDQETLRAVVALGNLLGSLGHLKDAEKMLQRALHGYERALGPEHRYTVDTLHSLTIIYDKIGRVDDAEAMYLHILRLQENASGPEHVSTIYAINNLGVMYMRLKRYEEAEKMFLRALQVQEKVLGPDQTSMIEIFHNLGDLYSNLDMIDESAKMYLRALQVQQNSLGQERPGILGTVSSLGKIYLRMGKWDDAERLFQRVIQGYVKNLGMNNITAHLPTLEAMWDLGYVLAQMNNPKEARSWYLKAVLGFEKMPGKDHEICQKIRSNIAHLDLMISNLQSTDKTELGVENAGATFVANPASGSREYDPYKQHEETFEGELDVGIELG</sequence>
<feature type="domain" description="Nucleoside phosphorylase" evidence="3">
    <location>
        <begin position="12"/>
        <end position="301"/>
    </location>
</feature>
<dbReference type="SUPFAM" id="SSF48452">
    <property type="entry name" value="TPR-like"/>
    <property type="match status" value="1"/>
</dbReference>
<dbReference type="PANTHER" id="PTHR46082">
    <property type="entry name" value="ATP/GTP-BINDING PROTEIN-RELATED"/>
    <property type="match status" value="1"/>
</dbReference>
<dbReference type="InterPro" id="IPR002182">
    <property type="entry name" value="NB-ARC"/>
</dbReference>
<evidence type="ECO:0000313" key="5">
    <source>
        <dbReference type="Proteomes" id="UP000700596"/>
    </source>
</evidence>
<dbReference type="GO" id="GO:0043531">
    <property type="term" value="F:ADP binding"/>
    <property type="evidence" value="ECO:0007669"/>
    <property type="project" value="InterPro"/>
</dbReference>
<dbReference type="Pfam" id="PF01048">
    <property type="entry name" value="PNP_UDP_1"/>
    <property type="match status" value="1"/>
</dbReference>
<evidence type="ECO:0000259" key="2">
    <source>
        <dbReference type="Pfam" id="PF00931"/>
    </source>
</evidence>
<dbReference type="AlphaFoldDB" id="A0A9P9DXI7"/>